<dbReference type="Pfam" id="PF02996">
    <property type="entry name" value="Prefoldin"/>
    <property type="match status" value="1"/>
</dbReference>
<organism evidence="2 3">
    <name type="scientific">Protopolystoma xenopodis</name>
    <dbReference type="NCBI Taxonomy" id="117903"/>
    <lineage>
        <taxon>Eukaryota</taxon>
        <taxon>Metazoa</taxon>
        <taxon>Spiralia</taxon>
        <taxon>Lophotrochozoa</taxon>
        <taxon>Platyhelminthes</taxon>
        <taxon>Monogenea</taxon>
        <taxon>Polyopisthocotylea</taxon>
        <taxon>Polystomatidea</taxon>
        <taxon>Polystomatidae</taxon>
        <taxon>Protopolystoma</taxon>
    </lineage>
</organism>
<dbReference type="GO" id="GO:1990115">
    <property type="term" value="P:RNA polymerase III assembly"/>
    <property type="evidence" value="ECO:0007669"/>
    <property type="project" value="TreeGrafter"/>
</dbReference>
<comment type="similarity">
    <text evidence="1">Belongs to the prefoldin subunit alpha family.</text>
</comment>
<dbReference type="GO" id="GO:0006457">
    <property type="term" value="P:protein folding"/>
    <property type="evidence" value="ECO:0007669"/>
    <property type="project" value="InterPro"/>
</dbReference>
<proteinExistence type="inferred from homology"/>
<comment type="caution">
    <text evidence="2">The sequence shown here is derived from an EMBL/GenBank/DDBJ whole genome shotgun (WGS) entry which is preliminary data.</text>
</comment>
<dbReference type="NCBIfam" id="TIGR00293">
    <property type="entry name" value="prefoldin subunit alpha"/>
    <property type="match status" value="1"/>
</dbReference>
<dbReference type="GO" id="GO:0016272">
    <property type="term" value="C:prefoldin complex"/>
    <property type="evidence" value="ECO:0007669"/>
    <property type="project" value="InterPro"/>
</dbReference>
<gene>
    <name evidence="2" type="ORF">PXEA_LOCUS12693</name>
</gene>
<dbReference type="OrthoDB" id="10267474at2759"/>
<dbReference type="GO" id="GO:0005737">
    <property type="term" value="C:cytoplasm"/>
    <property type="evidence" value="ECO:0007669"/>
    <property type="project" value="TreeGrafter"/>
</dbReference>
<evidence type="ECO:0000256" key="1">
    <source>
        <dbReference type="ARBA" id="ARBA00010048"/>
    </source>
</evidence>
<sequence length="160" mass="18033">MSGDAVPIAQLPITHLVEIAKQYKQKIDFLSTSIKQLKLLQNQFSSSKDCLKTFQPENKDSEILVPLTSTLCVPGHLKDVDNVMIDIGTGYFVEMVSLNKFTFQSIDQANSHFKRRMEHLDKQVEKIAPILEQSIQIHRSVSLVLREKETAESKSSSGTD</sequence>
<dbReference type="InterPro" id="IPR004127">
    <property type="entry name" value="Prefoldin_subunit_alpha"/>
</dbReference>
<evidence type="ECO:0008006" key="4">
    <source>
        <dbReference type="Google" id="ProtNLM"/>
    </source>
</evidence>
<reference evidence="2" key="1">
    <citation type="submission" date="2018-11" db="EMBL/GenBank/DDBJ databases">
        <authorList>
            <consortium name="Pathogen Informatics"/>
        </authorList>
    </citation>
    <scope>NUCLEOTIDE SEQUENCE</scope>
</reference>
<dbReference type="EMBL" id="CAAALY010040771">
    <property type="protein sequence ID" value="VEL19253.1"/>
    <property type="molecule type" value="Genomic_DNA"/>
</dbReference>
<dbReference type="GO" id="GO:0051082">
    <property type="term" value="F:unfolded protein binding"/>
    <property type="evidence" value="ECO:0007669"/>
    <property type="project" value="InterPro"/>
</dbReference>
<accession>A0A3S5AL16</accession>
<dbReference type="CDD" id="cd23157">
    <property type="entry name" value="Prefoldin_5"/>
    <property type="match status" value="1"/>
</dbReference>
<evidence type="ECO:0000313" key="2">
    <source>
        <dbReference type="EMBL" id="VEL19253.1"/>
    </source>
</evidence>
<dbReference type="Gene3D" id="1.10.287.370">
    <property type="match status" value="1"/>
</dbReference>
<dbReference type="PANTHER" id="PTHR12674">
    <property type="entry name" value="PREFOLDIN SUBUNIT 5"/>
    <property type="match status" value="1"/>
</dbReference>
<keyword evidence="3" id="KW-1185">Reference proteome</keyword>
<dbReference type="GO" id="GO:1990114">
    <property type="term" value="P:RNA polymerase II core complex assembly"/>
    <property type="evidence" value="ECO:0007669"/>
    <property type="project" value="TreeGrafter"/>
</dbReference>
<dbReference type="PANTHER" id="PTHR12674:SF2">
    <property type="entry name" value="PREFOLDIN SUBUNIT 5"/>
    <property type="match status" value="1"/>
</dbReference>
<protein>
    <recommendedName>
        <fullName evidence="4">Prefoldin subunit 5</fullName>
    </recommendedName>
</protein>
<dbReference type="AlphaFoldDB" id="A0A3S5AL16"/>
<dbReference type="InterPro" id="IPR011599">
    <property type="entry name" value="PFD_alpha_archaea"/>
</dbReference>
<dbReference type="SUPFAM" id="SSF46579">
    <property type="entry name" value="Prefoldin"/>
    <property type="match status" value="1"/>
</dbReference>
<name>A0A3S5AL16_9PLAT</name>
<evidence type="ECO:0000313" key="3">
    <source>
        <dbReference type="Proteomes" id="UP000784294"/>
    </source>
</evidence>
<dbReference type="Proteomes" id="UP000784294">
    <property type="component" value="Unassembled WGS sequence"/>
</dbReference>
<dbReference type="InterPro" id="IPR009053">
    <property type="entry name" value="Prefoldin"/>
</dbReference>
<dbReference type="GO" id="GO:1990113">
    <property type="term" value="P:RNA polymerase I assembly"/>
    <property type="evidence" value="ECO:0007669"/>
    <property type="project" value="TreeGrafter"/>
</dbReference>